<evidence type="ECO:0000256" key="3">
    <source>
        <dbReference type="ARBA" id="ARBA00022475"/>
    </source>
</evidence>
<dbReference type="InterPro" id="IPR055348">
    <property type="entry name" value="DctQ"/>
</dbReference>
<feature type="transmembrane region" description="Helical" evidence="9">
    <location>
        <begin position="97"/>
        <end position="116"/>
    </location>
</feature>
<keyword evidence="2 9" id="KW-0813">Transport</keyword>
<name>A0ABW4JW90_9HYPH</name>
<feature type="transmembrane region" description="Helical" evidence="9">
    <location>
        <begin position="20"/>
        <end position="45"/>
    </location>
</feature>
<proteinExistence type="inferred from homology"/>
<evidence type="ECO:0000259" key="10">
    <source>
        <dbReference type="Pfam" id="PF04290"/>
    </source>
</evidence>
<dbReference type="PANTHER" id="PTHR35011">
    <property type="entry name" value="2,3-DIKETO-L-GULONATE TRAP TRANSPORTER SMALL PERMEASE PROTEIN YIAM"/>
    <property type="match status" value="1"/>
</dbReference>
<keyword evidence="5 9" id="KW-0812">Transmembrane</keyword>
<evidence type="ECO:0000256" key="6">
    <source>
        <dbReference type="ARBA" id="ARBA00022989"/>
    </source>
</evidence>
<dbReference type="Proteomes" id="UP001597327">
    <property type="component" value="Unassembled WGS sequence"/>
</dbReference>
<comment type="similarity">
    <text evidence="8 9">Belongs to the TRAP transporter small permease family.</text>
</comment>
<gene>
    <name evidence="11" type="ORF">ACFSC7_11395</name>
</gene>
<dbReference type="InterPro" id="IPR007387">
    <property type="entry name" value="TRAP_DctQ"/>
</dbReference>
<keyword evidence="6 9" id="KW-1133">Transmembrane helix</keyword>
<feature type="domain" description="Tripartite ATP-independent periplasmic transporters DctQ component" evidence="10">
    <location>
        <begin position="31"/>
        <end position="161"/>
    </location>
</feature>
<evidence type="ECO:0000313" key="12">
    <source>
        <dbReference type="Proteomes" id="UP001597327"/>
    </source>
</evidence>
<dbReference type="EMBL" id="JBHUFA010000004">
    <property type="protein sequence ID" value="MFD1696122.1"/>
    <property type="molecule type" value="Genomic_DNA"/>
</dbReference>
<keyword evidence="4 9" id="KW-0997">Cell inner membrane</keyword>
<evidence type="ECO:0000256" key="7">
    <source>
        <dbReference type="ARBA" id="ARBA00023136"/>
    </source>
</evidence>
<evidence type="ECO:0000256" key="5">
    <source>
        <dbReference type="ARBA" id="ARBA00022692"/>
    </source>
</evidence>
<reference evidence="12" key="1">
    <citation type="journal article" date="2019" name="Int. J. Syst. Evol. Microbiol.">
        <title>The Global Catalogue of Microorganisms (GCM) 10K type strain sequencing project: providing services to taxonomists for standard genome sequencing and annotation.</title>
        <authorList>
            <consortium name="The Broad Institute Genomics Platform"/>
            <consortium name="The Broad Institute Genome Sequencing Center for Infectious Disease"/>
            <person name="Wu L."/>
            <person name="Ma J."/>
        </authorList>
    </citation>
    <scope>NUCLEOTIDE SEQUENCE [LARGE SCALE GENOMIC DNA]</scope>
    <source>
        <strain evidence="12">JCM 3369</strain>
    </source>
</reference>
<comment type="caution">
    <text evidence="11">The sequence shown here is derived from an EMBL/GenBank/DDBJ whole genome shotgun (WGS) entry which is preliminary data.</text>
</comment>
<keyword evidence="3" id="KW-1003">Cell membrane</keyword>
<evidence type="ECO:0000256" key="1">
    <source>
        <dbReference type="ARBA" id="ARBA00004429"/>
    </source>
</evidence>
<evidence type="ECO:0000256" key="9">
    <source>
        <dbReference type="RuleBase" id="RU369079"/>
    </source>
</evidence>
<dbReference type="Pfam" id="PF04290">
    <property type="entry name" value="DctQ"/>
    <property type="match status" value="1"/>
</dbReference>
<dbReference type="PANTHER" id="PTHR35011:SF10">
    <property type="entry name" value="TRAP TRANSPORTER SMALL PERMEASE PROTEIN"/>
    <property type="match status" value="1"/>
</dbReference>
<evidence type="ECO:0000256" key="8">
    <source>
        <dbReference type="ARBA" id="ARBA00038436"/>
    </source>
</evidence>
<evidence type="ECO:0000256" key="4">
    <source>
        <dbReference type="ARBA" id="ARBA00022519"/>
    </source>
</evidence>
<organism evidence="11 12">
    <name type="scientific">Roseibium aestuarii</name>
    <dbReference type="NCBI Taxonomy" id="2600299"/>
    <lineage>
        <taxon>Bacteria</taxon>
        <taxon>Pseudomonadati</taxon>
        <taxon>Pseudomonadota</taxon>
        <taxon>Alphaproteobacteria</taxon>
        <taxon>Hyphomicrobiales</taxon>
        <taxon>Stappiaceae</taxon>
        <taxon>Roseibium</taxon>
    </lineage>
</organism>
<accession>A0ABW4JW90</accession>
<comment type="function">
    <text evidence="9">Part of the tripartite ATP-independent periplasmic (TRAP) transport system.</text>
</comment>
<comment type="caution">
    <text evidence="9">Lacks conserved residue(s) required for the propagation of feature annotation.</text>
</comment>
<evidence type="ECO:0000256" key="2">
    <source>
        <dbReference type="ARBA" id="ARBA00022448"/>
    </source>
</evidence>
<keyword evidence="7 9" id="KW-0472">Membrane</keyword>
<comment type="subunit">
    <text evidence="9">The complex comprises the extracytoplasmic solute receptor protein and the two transmembrane proteins.</text>
</comment>
<comment type="subcellular location">
    <subcellularLocation>
        <location evidence="1 9">Cell inner membrane</location>
        <topology evidence="1 9">Multi-pass membrane protein</topology>
    </subcellularLocation>
</comment>
<keyword evidence="12" id="KW-1185">Reference proteome</keyword>
<feature type="transmembrane region" description="Helical" evidence="9">
    <location>
        <begin position="136"/>
        <end position="161"/>
    </location>
</feature>
<sequence length="165" mass="18267">MMQDTRPAWWRSYHQATLLLAGFGALCLLFMVIVIAVGVVMRYLFGQPILGSNEIVQLTSLALVMSALPYCTAHDGHVGVDVFDNLLGRWGRLFGDLLSRVLAVGVLGHLVWRAWLKALDAFEFEDATNMLDLPIWPFYAILVAGTALCVLVYLAQIVMLLSGKK</sequence>
<evidence type="ECO:0000313" key="11">
    <source>
        <dbReference type="EMBL" id="MFD1696122.1"/>
    </source>
</evidence>
<dbReference type="RefSeq" id="WP_149892971.1">
    <property type="nucleotide sequence ID" value="NZ_JBHUFA010000004.1"/>
</dbReference>
<protein>
    <recommendedName>
        <fullName evidence="9">TRAP transporter small permease protein</fullName>
    </recommendedName>
</protein>